<proteinExistence type="predicted"/>
<organism evidence="1 3">
    <name type="scientific">Armillaria gallica</name>
    <name type="common">Bulbous honey fungus</name>
    <name type="synonym">Armillaria bulbosa</name>
    <dbReference type="NCBI Taxonomy" id="47427"/>
    <lineage>
        <taxon>Eukaryota</taxon>
        <taxon>Fungi</taxon>
        <taxon>Dikarya</taxon>
        <taxon>Basidiomycota</taxon>
        <taxon>Agaricomycotina</taxon>
        <taxon>Agaricomycetes</taxon>
        <taxon>Agaricomycetidae</taxon>
        <taxon>Agaricales</taxon>
        <taxon>Marasmiineae</taxon>
        <taxon>Physalacriaceae</taxon>
        <taxon>Armillaria</taxon>
    </lineage>
</organism>
<name>A0A2H3CUT3_ARMGA</name>
<reference evidence="3" key="1">
    <citation type="journal article" date="2017" name="Nat. Ecol. Evol.">
        <title>Genome expansion and lineage-specific genetic innovations in the forest pathogenic fungi Armillaria.</title>
        <authorList>
            <person name="Sipos G."/>
            <person name="Prasanna A.N."/>
            <person name="Walter M.C."/>
            <person name="O'Connor E."/>
            <person name="Balint B."/>
            <person name="Krizsan K."/>
            <person name="Kiss B."/>
            <person name="Hess J."/>
            <person name="Varga T."/>
            <person name="Slot J."/>
            <person name="Riley R."/>
            <person name="Boka B."/>
            <person name="Rigling D."/>
            <person name="Barry K."/>
            <person name="Lee J."/>
            <person name="Mihaltcheva S."/>
            <person name="LaButti K."/>
            <person name="Lipzen A."/>
            <person name="Waldron R."/>
            <person name="Moloney N.M."/>
            <person name="Sperisen C."/>
            <person name="Kredics L."/>
            <person name="Vagvoelgyi C."/>
            <person name="Patrignani A."/>
            <person name="Fitzpatrick D."/>
            <person name="Nagy I."/>
            <person name="Doyle S."/>
            <person name="Anderson J.B."/>
            <person name="Grigoriev I.V."/>
            <person name="Gueldener U."/>
            <person name="Muensterkoetter M."/>
            <person name="Nagy L.G."/>
        </authorList>
    </citation>
    <scope>NUCLEOTIDE SEQUENCE [LARGE SCALE GENOMIC DNA]</scope>
    <source>
        <strain evidence="3">Ar21-2</strain>
    </source>
</reference>
<gene>
    <name evidence="2" type="ORF">ARMGADRAFT_217097</name>
    <name evidence="1" type="ORF">ARMGADRAFT_219718</name>
</gene>
<accession>A0A2H3CUT3</accession>
<reference evidence="1" key="2">
    <citation type="journal article" date="2017" name="Nat. Ecol. Evol.">
        <title>Lineage-specific genetic innovations streamline the genomes of Armillaria species to pathogenesis.</title>
        <authorList>
            <consortium name="DOE Joint Genome Institute"/>
            <person name="Sipos G."/>
            <person name="Prasanna A.N."/>
            <person name="Walter M.C."/>
            <person name="O'Connor E."/>
            <person name="Balint B."/>
            <person name="Krizsan K."/>
            <person name="Kiss B."/>
            <person name="Hess J."/>
            <person name="Varga T."/>
            <person name="Slot J."/>
            <person name="Riley R."/>
            <person name="Boka B."/>
            <person name="Rigling D."/>
            <person name="Barry K."/>
            <person name="Lee J."/>
            <person name="Mihaltcheva S."/>
            <person name="LaButti K."/>
            <person name="Lipzen A."/>
            <person name="Waldron R."/>
            <person name="Moloney N.M."/>
            <person name="Sperisen C."/>
            <person name="Kredics L."/>
            <person name="Vagvolgyi C."/>
            <person name="Patrignani A."/>
            <person name="Fitzpatrick D."/>
            <person name="Nagy I."/>
            <person name="Doyle S."/>
            <person name="Anderson J."/>
            <person name="Grigoriev I.V."/>
            <person name="Guldener U."/>
            <person name="Munsterkotter M."/>
            <person name="Nagy L.G."/>
        </authorList>
    </citation>
    <scope>NUCLEOTIDE SEQUENCE [LARGE SCALE GENOMIC DNA]</scope>
    <source>
        <strain evidence="1">Ar21-2</strain>
    </source>
</reference>
<dbReference type="EMBL" id="KZ293835">
    <property type="protein sequence ID" value="PBK79066.1"/>
    <property type="molecule type" value="Genomic_DNA"/>
</dbReference>
<evidence type="ECO:0000313" key="3">
    <source>
        <dbReference type="Proteomes" id="UP000217790"/>
    </source>
</evidence>
<dbReference type="EMBL" id="KZ293824">
    <property type="protein sequence ID" value="PBK79088.1"/>
    <property type="molecule type" value="Genomic_DNA"/>
</dbReference>
<dbReference type="AlphaFoldDB" id="A0A2H3CUT3"/>
<protein>
    <submittedName>
        <fullName evidence="1">Uncharacterized protein</fullName>
    </submittedName>
</protein>
<sequence>MSRLCLSAKRRWPLFMLMRLELPERECGNESINTLHRHQVHISFFLSYFYNGIVRSCSNISFWLKCRRCRRRPILTRLHPIPSPFRCLVVVYHVLPIQFFPARTRWQVYSHPRT</sequence>
<keyword evidence="3" id="KW-1185">Reference proteome</keyword>
<evidence type="ECO:0000313" key="1">
    <source>
        <dbReference type="EMBL" id="PBK79066.1"/>
    </source>
</evidence>
<dbReference type="Proteomes" id="UP000217790">
    <property type="component" value="Unassembled WGS sequence"/>
</dbReference>
<dbReference type="InParanoid" id="A0A2H3CUT3"/>
<evidence type="ECO:0000313" key="2">
    <source>
        <dbReference type="EMBL" id="PBK79088.1"/>
    </source>
</evidence>